<comment type="caution">
    <text evidence="3">The sequence shown here is derived from an EMBL/GenBank/DDBJ whole genome shotgun (WGS) entry which is preliminary data.</text>
</comment>
<keyword evidence="4" id="KW-1185">Reference proteome</keyword>
<evidence type="ECO:0000313" key="3">
    <source>
        <dbReference type="EMBL" id="CAK9055636.1"/>
    </source>
</evidence>
<sequence>MGGSDVDMDQEGQAGEEGMTQEETKEWEKKLRLIHGATGHGSVESLVRTLRQRGVRPEVLQLAKRFVCDTCEERKRPAPRRVANLELVPKRWTVALADCAFWRHPHSKKRVTIGLLMDQGSRFLVGRILVEGEKNSVKAEQYMRFYQENWQQYFGNPDFLRFDAEGTWRSRELDTYFSRQQVMLDPIPGDAHWHPSPLERSIEWLKELLSRLAVEDAQVTPHEAVSQAISIWNRREMVRGFSPFQHALGQAPDIDGRFFRENVKDFPVDIMETPKLRLAAEETFLKWQASERLARALNSKSKPCPTYSPGELVFYWRHLGRKEAGQRFQTGHFYGYAGPARILALETRFDEDNRMRPSSVVWLVRNNRLMKASVEQLRKASNRERTMAEIDQEIQLPWTISDIVSPLGKNEYDDITMEVEHLPSREDRDEQPRFAEPPQKRHRTKAPVNAQIQEGANSSSSTARPEEPQPMAVEEDEEDPELFQQEDSQLSFWSREDAAVKYPYHFLQQGMGTAVDAEDILFLLRYQWSEMQGHEPHIRDPDSMARLTAGTLITDSRSVYDKLQRPYISPTGQSKKIDIELLALKNAQRETGLEIRWVNSQAMLANSLTKRGEDEQMNRFALESQEVEDVIRSKRSKPKDIEVASAPAERTEREEGEAQSSEHRTCATEDGNWRYQRGQPSVDGHVKRRGPVGV</sequence>
<reference evidence="3 4" key="1">
    <citation type="submission" date="2024-02" db="EMBL/GenBank/DDBJ databases">
        <authorList>
            <person name="Chen Y."/>
            <person name="Shah S."/>
            <person name="Dougan E. K."/>
            <person name="Thang M."/>
            <person name="Chan C."/>
        </authorList>
    </citation>
    <scope>NUCLEOTIDE SEQUENCE [LARGE SCALE GENOMIC DNA]</scope>
</reference>
<dbReference type="InterPro" id="IPR012337">
    <property type="entry name" value="RNaseH-like_sf"/>
</dbReference>
<evidence type="ECO:0000259" key="2">
    <source>
        <dbReference type="PROSITE" id="PS50994"/>
    </source>
</evidence>
<gene>
    <name evidence="3" type="ORF">SCF082_LOCUS30057</name>
</gene>
<evidence type="ECO:0000313" key="4">
    <source>
        <dbReference type="Proteomes" id="UP001642464"/>
    </source>
</evidence>
<feature type="compositionally biased region" description="Basic and acidic residues" evidence="1">
    <location>
        <begin position="421"/>
        <end position="433"/>
    </location>
</feature>
<name>A0ABP0MVW1_9DINO</name>
<feature type="region of interest" description="Disordered" evidence="1">
    <location>
        <begin position="1"/>
        <end position="26"/>
    </location>
</feature>
<dbReference type="EMBL" id="CAXAMM010024592">
    <property type="protein sequence ID" value="CAK9055636.1"/>
    <property type="molecule type" value="Genomic_DNA"/>
</dbReference>
<dbReference type="PROSITE" id="PS50994">
    <property type="entry name" value="INTEGRASE"/>
    <property type="match status" value="1"/>
</dbReference>
<dbReference type="InterPro" id="IPR001584">
    <property type="entry name" value="Integrase_cat-core"/>
</dbReference>
<feature type="compositionally biased region" description="Polar residues" evidence="1">
    <location>
        <begin position="450"/>
        <end position="463"/>
    </location>
</feature>
<feature type="compositionally biased region" description="Acidic residues" evidence="1">
    <location>
        <begin position="1"/>
        <end position="10"/>
    </location>
</feature>
<dbReference type="InterPro" id="IPR036397">
    <property type="entry name" value="RNaseH_sf"/>
</dbReference>
<dbReference type="Proteomes" id="UP001642464">
    <property type="component" value="Unassembled WGS sequence"/>
</dbReference>
<feature type="region of interest" description="Disordered" evidence="1">
    <location>
        <begin position="631"/>
        <end position="694"/>
    </location>
</feature>
<protein>
    <recommendedName>
        <fullName evidence="2">Integrase catalytic domain-containing protein</fullName>
    </recommendedName>
</protein>
<evidence type="ECO:0000256" key="1">
    <source>
        <dbReference type="SAM" id="MobiDB-lite"/>
    </source>
</evidence>
<feature type="domain" description="Integrase catalytic" evidence="2">
    <location>
        <begin position="85"/>
        <end position="251"/>
    </location>
</feature>
<feature type="region of interest" description="Disordered" evidence="1">
    <location>
        <begin position="421"/>
        <end position="487"/>
    </location>
</feature>
<proteinExistence type="predicted"/>
<organism evidence="3 4">
    <name type="scientific">Durusdinium trenchii</name>
    <dbReference type="NCBI Taxonomy" id="1381693"/>
    <lineage>
        <taxon>Eukaryota</taxon>
        <taxon>Sar</taxon>
        <taxon>Alveolata</taxon>
        <taxon>Dinophyceae</taxon>
        <taxon>Suessiales</taxon>
        <taxon>Symbiodiniaceae</taxon>
        <taxon>Durusdinium</taxon>
    </lineage>
</organism>
<accession>A0ABP0MVW1</accession>
<dbReference type="SUPFAM" id="SSF53098">
    <property type="entry name" value="Ribonuclease H-like"/>
    <property type="match status" value="1"/>
</dbReference>
<dbReference type="Gene3D" id="3.30.420.10">
    <property type="entry name" value="Ribonuclease H-like superfamily/Ribonuclease H"/>
    <property type="match status" value="1"/>
</dbReference>